<sequence>MRLILKTCLGPIYEALVATLSQSHSRAGRGQRNDLVTLIFLLVKHAQETDQLTNIRVVETGIVRLLCQLFTLKRSRHINPLLKNFKLLPNPENFDFIKLIISSLALLIHDPAAVRVMGENHLMDALFDWAWLMHFSPTRISKTPRPSLTCAPNPQVDPEHSAPAIETNLPSNSGTTECSSPSNTSDGDGVDQVQRTISPQTKPVSDSVETGTISAKSSDSVTENVDQEEEHDDDNEDDDDDDDDETTESNLSGERKMADLQNMLGALAVNQGSCTNLDPIKRWPMAFQEEMQLHTMDALTSIGPALL</sequence>
<dbReference type="OrthoDB" id="191673at2759"/>
<feature type="compositionally biased region" description="Polar residues" evidence="1">
    <location>
        <begin position="168"/>
        <end position="186"/>
    </location>
</feature>
<feature type="compositionally biased region" description="Polar residues" evidence="1">
    <location>
        <begin position="193"/>
        <end position="224"/>
    </location>
</feature>
<gene>
    <name evidence="3" type="ORF">ECPE_LOCUS14897</name>
</gene>
<evidence type="ECO:0000259" key="2">
    <source>
        <dbReference type="Pfam" id="PF21049"/>
    </source>
</evidence>
<reference evidence="3 4" key="2">
    <citation type="submission" date="2018-11" db="EMBL/GenBank/DDBJ databases">
        <authorList>
            <consortium name="Pathogen Informatics"/>
        </authorList>
    </citation>
    <scope>NUCLEOTIDE SEQUENCE [LARGE SCALE GENOMIC DNA]</scope>
    <source>
        <strain evidence="3 4">Egypt</strain>
    </source>
</reference>
<accession>A0A183B6R2</accession>
<feature type="compositionally biased region" description="Polar residues" evidence="1">
    <location>
        <begin position="142"/>
        <end position="152"/>
    </location>
</feature>
<evidence type="ECO:0000313" key="3">
    <source>
        <dbReference type="EMBL" id="VDP92169.1"/>
    </source>
</evidence>
<dbReference type="EMBL" id="UZAN01058866">
    <property type="protein sequence ID" value="VDP92169.1"/>
    <property type="molecule type" value="Genomic_DNA"/>
</dbReference>
<organism evidence="5">
    <name type="scientific">Echinostoma caproni</name>
    <dbReference type="NCBI Taxonomy" id="27848"/>
    <lineage>
        <taxon>Eukaryota</taxon>
        <taxon>Metazoa</taxon>
        <taxon>Spiralia</taxon>
        <taxon>Lophotrochozoa</taxon>
        <taxon>Platyhelminthes</taxon>
        <taxon>Trematoda</taxon>
        <taxon>Digenea</taxon>
        <taxon>Plagiorchiida</taxon>
        <taxon>Echinostomata</taxon>
        <taxon>Echinostomatoidea</taxon>
        <taxon>Echinostomatidae</taxon>
        <taxon>Echinostoma</taxon>
    </lineage>
</organism>
<keyword evidence="4" id="KW-1185">Reference proteome</keyword>
<evidence type="ECO:0000313" key="5">
    <source>
        <dbReference type="WBParaSite" id="ECPE_0001493701-mRNA-1"/>
    </source>
</evidence>
<proteinExistence type="predicted"/>
<dbReference type="Pfam" id="PF21049">
    <property type="entry name" value="CFA69_ARM_rpt"/>
    <property type="match status" value="1"/>
</dbReference>
<feature type="domain" description="Cilia- and flagella-associated protein 69 ARM repeats" evidence="2">
    <location>
        <begin position="6"/>
        <end position="129"/>
    </location>
</feature>
<protein>
    <submittedName>
        <fullName evidence="5">DUF4704 domain-containing protein</fullName>
    </submittedName>
</protein>
<feature type="compositionally biased region" description="Acidic residues" evidence="1">
    <location>
        <begin position="225"/>
        <end position="247"/>
    </location>
</feature>
<dbReference type="InterPro" id="IPR048733">
    <property type="entry name" value="CFA69_ARM_dom"/>
</dbReference>
<feature type="region of interest" description="Disordered" evidence="1">
    <location>
        <begin position="142"/>
        <end position="255"/>
    </location>
</feature>
<name>A0A183B6R2_9TREM</name>
<evidence type="ECO:0000256" key="1">
    <source>
        <dbReference type="SAM" id="MobiDB-lite"/>
    </source>
</evidence>
<dbReference type="AlphaFoldDB" id="A0A183B6R2"/>
<dbReference type="WBParaSite" id="ECPE_0001493701-mRNA-1">
    <property type="protein sequence ID" value="ECPE_0001493701-mRNA-1"/>
    <property type="gene ID" value="ECPE_0001493701"/>
</dbReference>
<dbReference type="Proteomes" id="UP000272942">
    <property type="component" value="Unassembled WGS sequence"/>
</dbReference>
<reference evidence="5" key="1">
    <citation type="submission" date="2016-06" db="UniProtKB">
        <authorList>
            <consortium name="WormBaseParasite"/>
        </authorList>
    </citation>
    <scope>IDENTIFICATION</scope>
</reference>
<evidence type="ECO:0000313" key="4">
    <source>
        <dbReference type="Proteomes" id="UP000272942"/>
    </source>
</evidence>